<dbReference type="EMBL" id="AP019735">
    <property type="protein sequence ID" value="BBL03738.1"/>
    <property type="molecule type" value="Genomic_DNA"/>
</dbReference>
<proteinExistence type="predicted"/>
<accession>A0A4Y1WUF0</accession>
<evidence type="ECO:0000313" key="2">
    <source>
        <dbReference type="EMBL" id="BBL03738.1"/>
    </source>
</evidence>
<dbReference type="Proteomes" id="UP000318946">
    <property type="component" value="Chromosome"/>
</dbReference>
<gene>
    <name evidence="2" type="ORF">A5CBH24_10510</name>
</gene>
<keyword evidence="1" id="KW-0732">Signal</keyword>
<evidence type="ECO:0000313" key="3">
    <source>
        <dbReference type="Proteomes" id="UP000318946"/>
    </source>
</evidence>
<reference evidence="2" key="1">
    <citation type="journal article" date="2020" name="Int. J. Syst. Evol. Microbiol.">
        <title>Alistipes communis sp. nov., Alistipes dispar sp. nov. and Alistipes onderdonkii subsp. vulgaris subsp. nov., isolated from human faeces, and creation of Alistipes onderdonkii subsp. onderdonkii subsp. nov.</title>
        <authorList>
            <person name="Sakamoto M."/>
            <person name="Ikeyama N."/>
            <person name="Ogata Y."/>
            <person name="Suda W."/>
            <person name="Iino T."/>
            <person name="Hattori M."/>
            <person name="Ohkuma M."/>
        </authorList>
    </citation>
    <scope>NUCLEOTIDE SEQUENCE</scope>
    <source>
        <strain evidence="2">5CBH24</strain>
    </source>
</reference>
<feature type="chain" id="PRO_5021298629" evidence="1">
    <location>
        <begin position="48"/>
        <end position="185"/>
    </location>
</feature>
<organism evidence="2 3">
    <name type="scientific">Alistipes communis</name>
    <dbReference type="NCBI Taxonomy" id="2585118"/>
    <lineage>
        <taxon>Bacteria</taxon>
        <taxon>Pseudomonadati</taxon>
        <taxon>Bacteroidota</taxon>
        <taxon>Bacteroidia</taxon>
        <taxon>Bacteroidales</taxon>
        <taxon>Rikenellaceae</taxon>
        <taxon>Alistipes</taxon>
    </lineage>
</organism>
<name>A0A4Y1WUF0_9BACT</name>
<evidence type="ECO:0000256" key="1">
    <source>
        <dbReference type="SAM" id="SignalP"/>
    </source>
</evidence>
<dbReference type="KEGG" id="acou:A5CBH24_10510"/>
<sequence length="185" mass="21113">MMNKNVFVKPNGQSRACASYAMAKKRLLKTNLFLSILFLLAAGAAGAQEPPVTEAEIERQEQQRARETTEQRVEQAVEGELQELLERIPDSLRVDKWIPGTVVVDGHILEPVPLHKPEMERWSMPRQQQVTPIERDFVRRLTNGWLAVSNGQAFNWEYGRRIWGVGSIYPGSYLDARTLSFPLPR</sequence>
<keyword evidence="3" id="KW-1185">Reference proteome</keyword>
<protein>
    <submittedName>
        <fullName evidence="2">Uncharacterized protein</fullName>
    </submittedName>
</protein>
<feature type="signal peptide" evidence="1">
    <location>
        <begin position="1"/>
        <end position="47"/>
    </location>
</feature>
<dbReference type="AlphaFoldDB" id="A0A4Y1WUF0"/>